<dbReference type="EMBL" id="CATOUU010000064">
    <property type="protein sequence ID" value="CAI9915155.1"/>
    <property type="molecule type" value="Genomic_DNA"/>
</dbReference>
<dbReference type="Proteomes" id="UP001642409">
    <property type="component" value="Unassembled WGS sequence"/>
</dbReference>
<dbReference type="AlphaFoldDB" id="A0AA86N8S1"/>
<evidence type="ECO:0000313" key="6">
    <source>
        <dbReference type="EMBL" id="CAL6092547.1"/>
    </source>
</evidence>
<evidence type="ECO:0000313" key="3">
    <source>
        <dbReference type="EMBL" id="CAI9915157.1"/>
    </source>
</evidence>
<reference evidence="3" key="1">
    <citation type="submission" date="2023-06" db="EMBL/GenBank/DDBJ databases">
        <authorList>
            <person name="Kurt Z."/>
        </authorList>
    </citation>
    <scope>NUCLEOTIDE SEQUENCE</scope>
</reference>
<sequence length="150" mass="17426">MQQICGVRQRALLFLGVSSSSGEHLRFQDKTSTAFQHFESSLCFYCVVINTLIVRKQLNCQQSFNLHGDRETAMAQTFVLFVQSFKYGVIRQFSRRCDNLALSNSLQRQIAQILQTAAAYHIISFLKLQKEQTKIFYLRPLQFKLTQQIH</sequence>
<accession>A0AA86N8S1</accession>
<evidence type="ECO:0000313" key="1">
    <source>
        <dbReference type="EMBL" id="CAI9915153.1"/>
    </source>
</evidence>
<proteinExistence type="predicted"/>
<protein>
    <submittedName>
        <fullName evidence="4">Hypothetical_protein</fullName>
    </submittedName>
</protein>
<gene>
    <name evidence="1" type="ORF">HINF_LOCUS2798</name>
    <name evidence="2" type="ORF">HINF_LOCUS2800</name>
    <name evidence="3" type="ORF">HINF_LOCUS2802</name>
    <name evidence="4" type="ORF">HINF_LOCUS66315</name>
    <name evidence="5" type="ORF">HINF_LOCUS66317</name>
    <name evidence="6" type="ORF">HINF_LOCUS66319</name>
</gene>
<dbReference type="EMBL" id="CATOUU010000064">
    <property type="protein sequence ID" value="CAI9915153.1"/>
    <property type="molecule type" value="Genomic_DNA"/>
</dbReference>
<dbReference type="EMBL" id="CAXDID020000445">
    <property type="protein sequence ID" value="CAL6092539.1"/>
    <property type="molecule type" value="Genomic_DNA"/>
</dbReference>
<evidence type="ECO:0000313" key="4">
    <source>
        <dbReference type="EMBL" id="CAL6092539.1"/>
    </source>
</evidence>
<dbReference type="EMBL" id="CAXDID020000445">
    <property type="protein sequence ID" value="CAL6092547.1"/>
    <property type="molecule type" value="Genomic_DNA"/>
</dbReference>
<comment type="caution">
    <text evidence="3">The sequence shown here is derived from an EMBL/GenBank/DDBJ whole genome shotgun (WGS) entry which is preliminary data.</text>
</comment>
<name>A0AA86N8S1_9EUKA</name>
<evidence type="ECO:0000313" key="2">
    <source>
        <dbReference type="EMBL" id="CAI9915155.1"/>
    </source>
</evidence>
<reference evidence="4 7" key="2">
    <citation type="submission" date="2024-07" db="EMBL/GenBank/DDBJ databases">
        <authorList>
            <person name="Akdeniz Z."/>
        </authorList>
    </citation>
    <scope>NUCLEOTIDE SEQUENCE [LARGE SCALE GENOMIC DNA]</scope>
</reference>
<dbReference type="EMBL" id="CAXDID020000445">
    <property type="protein sequence ID" value="CAL6092543.1"/>
    <property type="molecule type" value="Genomic_DNA"/>
</dbReference>
<dbReference type="EMBL" id="CATOUU010000064">
    <property type="protein sequence ID" value="CAI9915157.1"/>
    <property type="molecule type" value="Genomic_DNA"/>
</dbReference>
<organism evidence="3">
    <name type="scientific">Hexamita inflata</name>
    <dbReference type="NCBI Taxonomy" id="28002"/>
    <lineage>
        <taxon>Eukaryota</taxon>
        <taxon>Metamonada</taxon>
        <taxon>Diplomonadida</taxon>
        <taxon>Hexamitidae</taxon>
        <taxon>Hexamitinae</taxon>
        <taxon>Hexamita</taxon>
    </lineage>
</organism>
<evidence type="ECO:0000313" key="7">
    <source>
        <dbReference type="Proteomes" id="UP001642409"/>
    </source>
</evidence>
<evidence type="ECO:0000313" key="5">
    <source>
        <dbReference type="EMBL" id="CAL6092543.1"/>
    </source>
</evidence>
<keyword evidence="7" id="KW-1185">Reference proteome</keyword>